<dbReference type="AlphaFoldDB" id="A0AAF3FT27"/>
<evidence type="ECO:0000256" key="1">
    <source>
        <dbReference type="SAM" id="Phobius"/>
    </source>
</evidence>
<evidence type="ECO:0000313" key="2">
    <source>
        <dbReference type="Proteomes" id="UP000887575"/>
    </source>
</evidence>
<name>A0AAF3FT27_9BILA</name>
<feature type="transmembrane region" description="Helical" evidence="1">
    <location>
        <begin position="42"/>
        <end position="64"/>
    </location>
</feature>
<keyword evidence="1" id="KW-0812">Transmembrane</keyword>
<protein>
    <submittedName>
        <fullName evidence="3">Uncharacterized protein</fullName>
    </submittedName>
</protein>
<keyword evidence="1" id="KW-0472">Membrane</keyword>
<reference evidence="3" key="1">
    <citation type="submission" date="2024-02" db="UniProtKB">
        <authorList>
            <consortium name="WormBaseParasite"/>
        </authorList>
    </citation>
    <scope>IDENTIFICATION</scope>
</reference>
<accession>A0AAF3FT27</accession>
<keyword evidence="2" id="KW-1185">Reference proteome</keyword>
<evidence type="ECO:0000313" key="3">
    <source>
        <dbReference type="WBParaSite" id="MBELARI_LOCUS8935"/>
    </source>
</evidence>
<organism evidence="2 3">
    <name type="scientific">Mesorhabditis belari</name>
    <dbReference type="NCBI Taxonomy" id="2138241"/>
    <lineage>
        <taxon>Eukaryota</taxon>
        <taxon>Metazoa</taxon>
        <taxon>Ecdysozoa</taxon>
        <taxon>Nematoda</taxon>
        <taxon>Chromadorea</taxon>
        <taxon>Rhabditida</taxon>
        <taxon>Rhabditina</taxon>
        <taxon>Rhabditomorpha</taxon>
        <taxon>Rhabditoidea</taxon>
        <taxon>Rhabditidae</taxon>
        <taxon>Mesorhabditinae</taxon>
        <taxon>Mesorhabditis</taxon>
    </lineage>
</organism>
<keyword evidence="1" id="KW-1133">Transmembrane helix</keyword>
<proteinExistence type="predicted"/>
<sequence>MSRQASIEFPFDDQNEMQKLYPIDFGPEDQLPKMTTERRSKIVYIVVLFILFLLIASLLAIYLVRLID</sequence>
<dbReference type="Proteomes" id="UP000887575">
    <property type="component" value="Unassembled WGS sequence"/>
</dbReference>
<dbReference type="WBParaSite" id="MBELARI_LOCUS8935">
    <property type="protein sequence ID" value="MBELARI_LOCUS8935"/>
    <property type="gene ID" value="MBELARI_LOCUS8935"/>
</dbReference>